<gene>
    <name evidence="1" type="ORF">R3Q16_28995</name>
</gene>
<dbReference type="RefSeq" id="WP_317545131.1">
    <property type="nucleotide sequence ID" value="NZ_JAWLKB010000021.1"/>
</dbReference>
<reference evidence="1 2" key="1">
    <citation type="submission" date="2023-10" db="EMBL/GenBank/DDBJ databases">
        <title>Development of a sustainable strategy for remediation of hydrocarbon-contaminated territories based on the waste exchange concept.</title>
        <authorList>
            <person name="Krivoruchko A."/>
        </authorList>
    </citation>
    <scope>NUCLEOTIDE SEQUENCE [LARGE SCALE GENOMIC DNA]</scope>
    <source>
        <strain evidence="1 2">IEGM 1203</strain>
    </source>
</reference>
<accession>A0ABU4C2E8</accession>
<sequence>METVRTMTGIHADYQSDAVLLSWRDSAAEVHIFISSRDSLAFLRAGLSTD</sequence>
<organism evidence="1 2">
    <name type="scientific">Rhodococcus globerulus</name>
    <dbReference type="NCBI Taxonomy" id="33008"/>
    <lineage>
        <taxon>Bacteria</taxon>
        <taxon>Bacillati</taxon>
        <taxon>Actinomycetota</taxon>
        <taxon>Actinomycetes</taxon>
        <taxon>Mycobacteriales</taxon>
        <taxon>Nocardiaceae</taxon>
        <taxon>Rhodococcus</taxon>
    </lineage>
</organism>
<evidence type="ECO:0000313" key="1">
    <source>
        <dbReference type="EMBL" id="MDV6270673.1"/>
    </source>
</evidence>
<protein>
    <submittedName>
        <fullName evidence="1">Uncharacterized protein</fullName>
    </submittedName>
</protein>
<comment type="caution">
    <text evidence="1">The sequence shown here is derived from an EMBL/GenBank/DDBJ whole genome shotgun (WGS) entry which is preliminary data.</text>
</comment>
<evidence type="ECO:0000313" key="2">
    <source>
        <dbReference type="Proteomes" id="UP001185927"/>
    </source>
</evidence>
<name>A0ABU4C2E8_RHOGO</name>
<proteinExistence type="predicted"/>
<dbReference type="EMBL" id="JAWLKB010000021">
    <property type="protein sequence ID" value="MDV6270673.1"/>
    <property type="molecule type" value="Genomic_DNA"/>
</dbReference>
<dbReference type="Proteomes" id="UP001185927">
    <property type="component" value="Unassembled WGS sequence"/>
</dbReference>
<keyword evidence="2" id="KW-1185">Reference proteome</keyword>